<dbReference type="EMBL" id="CAJVPY010018876">
    <property type="protein sequence ID" value="CAG8769049.1"/>
    <property type="molecule type" value="Genomic_DNA"/>
</dbReference>
<reference evidence="1" key="1">
    <citation type="submission" date="2021-06" db="EMBL/GenBank/DDBJ databases">
        <authorList>
            <person name="Kallberg Y."/>
            <person name="Tangrot J."/>
            <person name="Rosling A."/>
        </authorList>
    </citation>
    <scope>NUCLEOTIDE SEQUENCE</scope>
    <source>
        <strain evidence="1">MA453B</strain>
    </source>
</reference>
<organism evidence="1 2">
    <name type="scientific">Dentiscutata erythropus</name>
    <dbReference type="NCBI Taxonomy" id="1348616"/>
    <lineage>
        <taxon>Eukaryota</taxon>
        <taxon>Fungi</taxon>
        <taxon>Fungi incertae sedis</taxon>
        <taxon>Mucoromycota</taxon>
        <taxon>Glomeromycotina</taxon>
        <taxon>Glomeromycetes</taxon>
        <taxon>Diversisporales</taxon>
        <taxon>Gigasporaceae</taxon>
        <taxon>Dentiscutata</taxon>
    </lineage>
</organism>
<keyword evidence="2" id="KW-1185">Reference proteome</keyword>
<feature type="non-terminal residue" evidence="1">
    <location>
        <position position="87"/>
    </location>
</feature>
<comment type="caution">
    <text evidence="1">The sequence shown here is derived from an EMBL/GenBank/DDBJ whole genome shotgun (WGS) entry which is preliminary data.</text>
</comment>
<evidence type="ECO:0000313" key="2">
    <source>
        <dbReference type="Proteomes" id="UP000789405"/>
    </source>
</evidence>
<proteinExistence type="predicted"/>
<sequence>DIARLLDDIMMILISFEIIPPKYEVSEQFGFLSRSHGKTSPTLSLIAICREYMSTSPEIENNLKTGTGGSDYILAKKFIQVDSRSTE</sequence>
<name>A0A9N9J784_9GLOM</name>
<dbReference type="Proteomes" id="UP000789405">
    <property type="component" value="Unassembled WGS sequence"/>
</dbReference>
<dbReference type="AlphaFoldDB" id="A0A9N9J784"/>
<evidence type="ECO:0000313" key="1">
    <source>
        <dbReference type="EMBL" id="CAG8769049.1"/>
    </source>
</evidence>
<gene>
    <name evidence="1" type="ORF">DERYTH_LOCUS18511</name>
</gene>
<protein>
    <submittedName>
        <fullName evidence="1">24407_t:CDS:1</fullName>
    </submittedName>
</protein>
<accession>A0A9N9J784</accession>